<evidence type="ECO:0000256" key="3">
    <source>
        <dbReference type="ARBA" id="ARBA00023212"/>
    </source>
</evidence>
<proteinExistence type="inferred from homology"/>
<feature type="compositionally biased region" description="Polar residues" evidence="5">
    <location>
        <begin position="235"/>
        <end position="260"/>
    </location>
</feature>
<keyword evidence="9" id="KW-1185">Reference proteome</keyword>
<dbReference type="CDD" id="cd21204">
    <property type="entry name" value="CH_GAS2-like"/>
    <property type="match status" value="1"/>
</dbReference>
<dbReference type="GO" id="GO:0051764">
    <property type="term" value="P:actin crosslink formation"/>
    <property type="evidence" value="ECO:0007669"/>
    <property type="project" value="TreeGrafter"/>
</dbReference>
<dbReference type="GO" id="GO:0051015">
    <property type="term" value="F:actin filament binding"/>
    <property type="evidence" value="ECO:0007669"/>
    <property type="project" value="TreeGrafter"/>
</dbReference>
<evidence type="ECO:0000256" key="2">
    <source>
        <dbReference type="ARBA" id="ARBA00022490"/>
    </source>
</evidence>
<dbReference type="SMART" id="SM00033">
    <property type="entry name" value="CH"/>
    <property type="match status" value="1"/>
</dbReference>
<dbReference type="PANTHER" id="PTHR46756:SF13">
    <property type="entry name" value="GROWTH ARREST-SPECIFIC PROTEIN 2"/>
    <property type="match status" value="1"/>
</dbReference>
<dbReference type="InterPro" id="IPR036872">
    <property type="entry name" value="CH_dom_sf"/>
</dbReference>
<dbReference type="InterPro" id="IPR036534">
    <property type="entry name" value="GAR_dom_sf"/>
</dbReference>
<evidence type="ECO:0000259" key="7">
    <source>
        <dbReference type="PROSITE" id="PS51460"/>
    </source>
</evidence>
<dbReference type="SMART" id="SM00243">
    <property type="entry name" value="GAS2"/>
    <property type="match status" value="1"/>
</dbReference>
<keyword evidence="2" id="KW-0963">Cytoplasm</keyword>
<dbReference type="GO" id="GO:0008017">
    <property type="term" value="F:microtubule binding"/>
    <property type="evidence" value="ECO:0007669"/>
    <property type="project" value="InterPro"/>
</dbReference>
<protein>
    <submittedName>
        <fullName evidence="8">Uncharacterized protein</fullName>
    </submittedName>
</protein>
<evidence type="ECO:0000313" key="9">
    <source>
        <dbReference type="Proteomes" id="UP001367676"/>
    </source>
</evidence>
<evidence type="ECO:0000256" key="5">
    <source>
        <dbReference type="SAM" id="MobiDB-lite"/>
    </source>
</evidence>
<dbReference type="PROSITE" id="PS50021">
    <property type="entry name" value="CH"/>
    <property type="match status" value="1"/>
</dbReference>
<dbReference type="Pfam" id="PF00307">
    <property type="entry name" value="CH"/>
    <property type="match status" value="1"/>
</dbReference>
<dbReference type="EMBL" id="JBBCAQ010000003">
    <property type="protein sequence ID" value="KAK7604800.1"/>
    <property type="molecule type" value="Genomic_DNA"/>
</dbReference>
<accession>A0AAN9TTJ6</accession>
<organism evidence="8 9">
    <name type="scientific">Parthenolecanium corni</name>
    <dbReference type="NCBI Taxonomy" id="536013"/>
    <lineage>
        <taxon>Eukaryota</taxon>
        <taxon>Metazoa</taxon>
        <taxon>Ecdysozoa</taxon>
        <taxon>Arthropoda</taxon>
        <taxon>Hexapoda</taxon>
        <taxon>Insecta</taxon>
        <taxon>Pterygota</taxon>
        <taxon>Neoptera</taxon>
        <taxon>Paraneoptera</taxon>
        <taxon>Hemiptera</taxon>
        <taxon>Sternorrhyncha</taxon>
        <taxon>Coccoidea</taxon>
        <taxon>Coccidae</taxon>
        <taxon>Parthenolecanium</taxon>
    </lineage>
</organism>
<dbReference type="AlphaFoldDB" id="A0AAN9TTJ6"/>
<comment type="subcellular location">
    <subcellularLocation>
        <location evidence="1">Cytoplasm</location>
        <location evidence="1">Cytoskeleton</location>
    </subcellularLocation>
</comment>
<dbReference type="PROSITE" id="PS51460">
    <property type="entry name" value="GAR"/>
    <property type="match status" value="1"/>
</dbReference>
<keyword evidence="3" id="KW-0206">Cytoskeleton</keyword>
<dbReference type="SUPFAM" id="SSF47576">
    <property type="entry name" value="Calponin-homology domain, CH-domain"/>
    <property type="match status" value="1"/>
</dbReference>
<feature type="compositionally biased region" description="Basic and acidic residues" evidence="5">
    <location>
        <begin position="327"/>
        <end position="350"/>
    </location>
</feature>
<comment type="caution">
    <text evidence="8">The sequence shown here is derived from an EMBL/GenBank/DDBJ whole genome shotgun (WGS) entry which is preliminary data.</text>
</comment>
<dbReference type="Pfam" id="PF02187">
    <property type="entry name" value="GAS2"/>
    <property type="match status" value="1"/>
</dbReference>
<dbReference type="InterPro" id="IPR003108">
    <property type="entry name" value="GAR_dom"/>
</dbReference>
<name>A0AAN9TTJ6_9HEMI</name>
<dbReference type="SUPFAM" id="SSF143575">
    <property type="entry name" value="GAS2 domain-like"/>
    <property type="match status" value="1"/>
</dbReference>
<evidence type="ECO:0000256" key="1">
    <source>
        <dbReference type="ARBA" id="ARBA00004245"/>
    </source>
</evidence>
<comment type="similarity">
    <text evidence="4">Belongs to the GAS2 family.</text>
</comment>
<feature type="region of interest" description="Disordered" evidence="5">
    <location>
        <begin position="223"/>
        <end position="260"/>
    </location>
</feature>
<dbReference type="PANTHER" id="PTHR46756">
    <property type="entry name" value="TRANSGELIN"/>
    <property type="match status" value="1"/>
</dbReference>
<feature type="domain" description="Calponin-homology (CH)" evidence="6">
    <location>
        <begin position="82"/>
        <end position="205"/>
    </location>
</feature>
<dbReference type="GO" id="GO:0008093">
    <property type="term" value="F:cytoskeletal anchor activity"/>
    <property type="evidence" value="ECO:0007669"/>
    <property type="project" value="TreeGrafter"/>
</dbReference>
<evidence type="ECO:0000259" key="6">
    <source>
        <dbReference type="PROSITE" id="PS50021"/>
    </source>
</evidence>
<feature type="compositionally biased region" description="Low complexity" evidence="5">
    <location>
        <begin position="424"/>
        <end position="433"/>
    </location>
</feature>
<dbReference type="Proteomes" id="UP001367676">
    <property type="component" value="Unassembled WGS sequence"/>
</dbReference>
<feature type="domain" description="GAR" evidence="7">
    <location>
        <begin position="339"/>
        <end position="422"/>
    </location>
</feature>
<dbReference type="Gene3D" id="1.10.418.10">
    <property type="entry name" value="Calponin-like domain"/>
    <property type="match status" value="1"/>
</dbReference>
<dbReference type="InterPro" id="IPR001715">
    <property type="entry name" value="CH_dom"/>
</dbReference>
<feature type="region of interest" description="Disordered" evidence="5">
    <location>
        <begin position="424"/>
        <end position="463"/>
    </location>
</feature>
<evidence type="ECO:0000256" key="4">
    <source>
        <dbReference type="ARBA" id="ARBA00038441"/>
    </source>
</evidence>
<reference evidence="8 9" key="1">
    <citation type="submission" date="2024-03" db="EMBL/GenBank/DDBJ databases">
        <title>Adaptation during the transition from Ophiocordyceps entomopathogen to insect associate is accompanied by gene loss and intensified selection.</title>
        <authorList>
            <person name="Ward C.M."/>
            <person name="Onetto C.A."/>
            <person name="Borneman A.R."/>
        </authorList>
    </citation>
    <scope>NUCLEOTIDE SEQUENCE [LARGE SCALE GENOMIC DNA]</scope>
    <source>
        <strain evidence="8">AWRI1</strain>
        <tissue evidence="8">Single Adult Female</tissue>
    </source>
</reference>
<dbReference type="Gene3D" id="3.30.920.20">
    <property type="entry name" value="Gas2-like domain"/>
    <property type="match status" value="1"/>
</dbReference>
<gene>
    <name evidence="8" type="ORF">V9T40_005986</name>
</gene>
<dbReference type="GO" id="GO:0005884">
    <property type="term" value="C:actin filament"/>
    <property type="evidence" value="ECO:0007669"/>
    <property type="project" value="TreeGrafter"/>
</dbReference>
<feature type="region of interest" description="Disordered" evidence="5">
    <location>
        <begin position="293"/>
        <end position="350"/>
    </location>
</feature>
<evidence type="ECO:0000313" key="8">
    <source>
        <dbReference type="EMBL" id="KAK7604800.1"/>
    </source>
</evidence>
<sequence>MEGTENLPRNGWQSRKSCAKSGTRIVEDAWGPPGIMGLKVLGTTPTPTPTTPICEMPLPETDEDYAEYYQDRISAAQNRQLYPLLEDLADWINKCLEIEYLQGSNLLDLLDNGVLLCQLAKLIQERAEQAVAAGLTTPPIPNIPSRCFKTAARRSFFSRDNMEKFIQFCKKLGVHENLLFESDDLVLQNNPRNVILCIMEVSRLATRFGVEPPGLVKFEREIAEEEESQHDSGLSHDSISSWQLRESPNPNSKSQRLCGSTLGISNGNHYNGITPATSECNLKVNGKANIRRATSEGARINGSSGGKVVHETTNGDSRPGDVTTEDEWSRASSEDRSDYDTEKSTDDLDKKVQRATHKVQKHCRCANGKCEKLKVKKVGEGKYTIGGRNVFIRLLKGRHMMVRVGGGWDTLENFLARHDPCQSFSRSVSRTSSPLPPKNTNNNIRRHSTPHYRSSPVDSLVSR</sequence>